<dbReference type="Pfam" id="PF02581">
    <property type="entry name" value="TMP-TENI"/>
    <property type="match status" value="1"/>
</dbReference>
<feature type="domain" description="Thiamine phosphate synthase/TenI" evidence="3">
    <location>
        <begin position="13"/>
        <end position="187"/>
    </location>
</feature>
<dbReference type="InterPro" id="IPR036206">
    <property type="entry name" value="ThiamineP_synth_sf"/>
</dbReference>
<dbReference type="GO" id="GO:0005737">
    <property type="term" value="C:cytoplasm"/>
    <property type="evidence" value="ECO:0007669"/>
    <property type="project" value="TreeGrafter"/>
</dbReference>
<dbReference type="RefSeq" id="WP_118200468.1">
    <property type="nucleotide sequence ID" value="NZ_QRIE01000002.1"/>
</dbReference>
<dbReference type="EMBL" id="QRIN01000014">
    <property type="protein sequence ID" value="RHG67346.1"/>
    <property type="molecule type" value="Genomic_DNA"/>
</dbReference>
<dbReference type="InterPro" id="IPR022998">
    <property type="entry name" value="ThiamineP_synth_TenI"/>
</dbReference>
<dbReference type="Gene3D" id="3.20.20.70">
    <property type="entry name" value="Aldolase class I"/>
    <property type="match status" value="1"/>
</dbReference>
<dbReference type="GO" id="GO:0009228">
    <property type="term" value="P:thiamine biosynthetic process"/>
    <property type="evidence" value="ECO:0007669"/>
    <property type="project" value="UniProtKB-KW"/>
</dbReference>
<dbReference type="CDD" id="cd00564">
    <property type="entry name" value="TMP_TenI"/>
    <property type="match status" value="1"/>
</dbReference>
<evidence type="ECO:0000256" key="1">
    <source>
        <dbReference type="ARBA" id="ARBA00004948"/>
    </source>
</evidence>
<protein>
    <submittedName>
        <fullName evidence="4">Thiamine phosphate synthase</fullName>
    </submittedName>
</protein>
<dbReference type="GO" id="GO:0004789">
    <property type="term" value="F:thiamine-phosphate diphosphorylase activity"/>
    <property type="evidence" value="ECO:0007669"/>
    <property type="project" value="TreeGrafter"/>
</dbReference>
<name>A0A3R6E823_9BACT</name>
<sequence>MKWIVITLPDFIENEPTYINQLFKAGIDLLHLRKPESNIEECKRLIQEIDKKWHKKIVVHDHFELCQEFHLHGIHLNSRNHEIPEGFQGSISQSCHSFKEVEQALQTISPKNKDEKSAILKPACHYVFLSPIFDSISKKGYKHSFSNKDLEEAGINGIINERVVALGGVTPEYIPQLRAWNFGGAAFLGDVWNRRTDANWAKYLTGIKKKLAPGNANNTLNSSNIW</sequence>
<organism evidence="4 5">
    <name type="scientific">Segatella copri</name>
    <dbReference type="NCBI Taxonomy" id="165179"/>
    <lineage>
        <taxon>Bacteria</taxon>
        <taxon>Pseudomonadati</taxon>
        <taxon>Bacteroidota</taxon>
        <taxon>Bacteroidia</taxon>
        <taxon>Bacteroidales</taxon>
        <taxon>Prevotellaceae</taxon>
        <taxon>Segatella</taxon>
    </lineage>
</organism>
<dbReference type="PANTHER" id="PTHR20857:SF15">
    <property type="entry name" value="THIAMINE-PHOSPHATE SYNTHASE"/>
    <property type="match status" value="1"/>
</dbReference>
<evidence type="ECO:0000313" key="5">
    <source>
        <dbReference type="Proteomes" id="UP000286501"/>
    </source>
</evidence>
<dbReference type="InterPro" id="IPR013785">
    <property type="entry name" value="Aldolase_TIM"/>
</dbReference>
<reference evidence="4 5" key="1">
    <citation type="submission" date="2018-08" db="EMBL/GenBank/DDBJ databases">
        <title>A genome reference for cultivated species of the human gut microbiota.</title>
        <authorList>
            <person name="Zou Y."/>
            <person name="Xue W."/>
            <person name="Luo G."/>
        </authorList>
    </citation>
    <scope>NUCLEOTIDE SEQUENCE [LARGE SCALE GENOMIC DNA]</scope>
    <source>
        <strain evidence="4 5">AM22-1</strain>
    </source>
</reference>
<gene>
    <name evidence="4" type="ORF">DW250_04680</name>
</gene>
<dbReference type="PANTHER" id="PTHR20857">
    <property type="entry name" value="THIAMINE-PHOSPHATE PYROPHOSPHORYLASE"/>
    <property type="match status" value="1"/>
</dbReference>
<accession>A0A3R6E823</accession>
<evidence type="ECO:0000256" key="2">
    <source>
        <dbReference type="ARBA" id="ARBA00022977"/>
    </source>
</evidence>
<evidence type="ECO:0000313" key="4">
    <source>
        <dbReference type="EMBL" id="RHG67346.1"/>
    </source>
</evidence>
<dbReference type="SUPFAM" id="SSF51391">
    <property type="entry name" value="Thiamin phosphate synthase"/>
    <property type="match status" value="1"/>
</dbReference>
<dbReference type="Proteomes" id="UP000286501">
    <property type="component" value="Unassembled WGS sequence"/>
</dbReference>
<comment type="pathway">
    <text evidence="1">Cofactor biosynthesis; thiamine diphosphate biosynthesis.</text>
</comment>
<keyword evidence="2" id="KW-0784">Thiamine biosynthesis</keyword>
<comment type="caution">
    <text evidence="4">The sequence shown here is derived from an EMBL/GenBank/DDBJ whole genome shotgun (WGS) entry which is preliminary data.</text>
</comment>
<evidence type="ECO:0000259" key="3">
    <source>
        <dbReference type="Pfam" id="PF02581"/>
    </source>
</evidence>
<dbReference type="AlphaFoldDB" id="A0A3R6E823"/>
<proteinExistence type="predicted"/>